<keyword evidence="6" id="KW-1185">Reference proteome</keyword>
<proteinExistence type="predicted"/>
<sequence length="414" mass="48209">MINATRYFKTFRGASNLLIHNLYGKELLAKPIVRTLFCSLKRKQVVRKKIFGKADMPPPERWEEYSPMGKVIPGTRFIAFKVPLKETLLRTVEEKDKFSPAILVAKLGEQGLTLAGVIDLTYTWKYYNKEEFLTRSVLHKKVFTKGHEVPTDSVYKEFSDAVESLDENDKLIGVHCTHGVNRTGYLICRYMIEELKVDPQEAIDLFNHARGHDLERENYILDLKGRKSVEPVSALCQTSRNEKSSKSKKEKPRWRHNREDHPGWREKCRPHSSGASAPYPLPSSMRNSRRLSRDSDKFNQDYSMSKGHCGPTSNNSFQNYNFQHNGWSGEYSNCCFDQRAMAYPVCSGRQAGPWQNPRFCPDSRTNPDDYDHPFQNMGGYIGHHWEDNAHDYGHRGRRPWRNGYRGIDRRYRRY</sequence>
<keyword evidence="1" id="KW-0378">Hydrolase</keyword>
<evidence type="ECO:0000256" key="3">
    <source>
        <dbReference type="SAM" id="MobiDB-lite"/>
    </source>
</evidence>
<feature type="compositionally biased region" description="Basic and acidic residues" evidence="3">
    <location>
        <begin position="257"/>
        <end position="269"/>
    </location>
</feature>
<dbReference type="InterPro" id="IPR016130">
    <property type="entry name" value="Tyr_Pase_AS"/>
</dbReference>
<dbReference type="InterPro" id="IPR051029">
    <property type="entry name" value="mRNA_Capping_Enz/RNA_Phosphat"/>
</dbReference>
<dbReference type="InterPro" id="IPR020422">
    <property type="entry name" value="TYR_PHOSPHATASE_DUAL_dom"/>
</dbReference>
<keyword evidence="2" id="KW-0904">Protein phosphatase</keyword>
<dbReference type="InterPro" id="IPR000387">
    <property type="entry name" value="Tyr_Pase_dom"/>
</dbReference>
<gene>
    <name evidence="5" type="ORF">PoB_001714500</name>
</gene>
<protein>
    <submittedName>
        <fullName evidence="5">RNA/rnp complex-1-interacting phosphatase</fullName>
    </submittedName>
</protein>
<comment type="caution">
    <text evidence="5">The sequence shown here is derived from an EMBL/GenBank/DDBJ whole genome shotgun (WGS) entry which is preliminary data.</text>
</comment>
<feature type="domain" description="Tyrosine specific protein phosphatases" evidence="4">
    <location>
        <begin position="156"/>
        <end position="221"/>
    </location>
</feature>
<name>A0AAV3Z7V0_9GAST</name>
<accession>A0AAV3Z7V0</accession>
<feature type="region of interest" description="Disordered" evidence="3">
    <location>
        <begin position="232"/>
        <end position="297"/>
    </location>
</feature>
<dbReference type="Gene3D" id="3.90.190.10">
    <property type="entry name" value="Protein tyrosine phosphatase superfamily"/>
    <property type="match status" value="1"/>
</dbReference>
<dbReference type="EMBL" id="BLXT01002056">
    <property type="protein sequence ID" value="GFN90639.1"/>
    <property type="molecule type" value="Genomic_DNA"/>
</dbReference>
<organism evidence="5 6">
    <name type="scientific">Plakobranchus ocellatus</name>
    <dbReference type="NCBI Taxonomy" id="259542"/>
    <lineage>
        <taxon>Eukaryota</taxon>
        <taxon>Metazoa</taxon>
        <taxon>Spiralia</taxon>
        <taxon>Lophotrochozoa</taxon>
        <taxon>Mollusca</taxon>
        <taxon>Gastropoda</taxon>
        <taxon>Heterobranchia</taxon>
        <taxon>Euthyneura</taxon>
        <taxon>Panpulmonata</taxon>
        <taxon>Sacoglossa</taxon>
        <taxon>Placobranchoidea</taxon>
        <taxon>Plakobranchidae</taxon>
        <taxon>Plakobranchus</taxon>
    </lineage>
</organism>
<reference evidence="5 6" key="1">
    <citation type="journal article" date="2021" name="Elife">
        <title>Chloroplast acquisition without the gene transfer in kleptoplastic sea slugs, Plakobranchus ocellatus.</title>
        <authorList>
            <person name="Maeda T."/>
            <person name="Takahashi S."/>
            <person name="Yoshida T."/>
            <person name="Shimamura S."/>
            <person name="Takaki Y."/>
            <person name="Nagai Y."/>
            <person name="Toyoda A."/>
            <person name="Suzuki Y."/>
            <person name="Arimoto A."/>
            <person name="Ishii H."/>
            <person name="Satoh N."/>
            <person name="Nishiyama T."/>
            <person name="Hasebe M."/>
            <person name="Maruyama T."/>
            <person name="Minagawa J."/>
            <person name="Obokata J."/>
            <person name="Shigenobu S."/>
        </authorList>
    </citation>
    <scope>NUCLEOTIDE SEQUENCE [LARGE SCALE GENOMIC DNA]</scope>
</reference>
<evidence type="ECO:0000313" key="6">
    <source>
        <dbReference type="Proteomes" id="UP000735302"/>
    </source>
</evidence>
<dbReference type="GO" id="GO:0004651">
    <property type="term" value="F:polynucleotide 5'-phosphatase activity"/>
    <property type="evidence" value="ECO:0007669"/>
    <property type="project" value="TreeGrafter"/>
</dbReference>
<dbReference type="PROSITE" id="PS50056">
    <property type="entry name" value="TYR_PHOSPHATASE_2"/>
    <property type="match status" value="1"/>
</dbReference>
<dbReference type="SMART" id="SM00195">
    <property type="entry name" value="DSPc"/>
    <property type="match status" value="1"/>
</dbReference>
<dbReference type="AlphaFoldDB" id="A0AAV3Z7V0"/>
<dbReference type="PANTHER" id="PTHR10367">
    <property type="entry name" value="MRNA-CAPPING ENZYME"/>
    <property type="match status" value="1"/>
</dbReference>
<dbReference type="InterPro" id="IPR000340">
    <property type="entry name" value="Dual-sp_phosphatase_cat-dom"/>
</dbReference>
<dbReference type="GO" id="GO:0004721">
    <property type="term" value="F:phosphoprotein phosphatase activity"/>
    <property type="evidence" value="ECO:0007669"/>
    <property type="project" value="UniProtKB-KW"/>
</dbReference>
<evidence type="ECO:0000313" key="5">
    <source>
        <dbReference type="EMBL" id="GFN90639.1"/>
    </source>
</evidence>
<dbReference type="PROSITE" id="PS00383">
    <property type="entry name" value="TYR_PHOSPHATASE_1"/>
    <property type="match status" value="1"/>
</dbReference>
<dbReference type="Proteomes" id="UP000735302">
    <property type="component" value="Unassembled WGS sequence"/>
</dbReference>
<dbReference type="InterPro" id="IPR029021">
    <property type="entry name" value="Prot-tyrosine_phosphatase-like"/>
</dbReference>
<dbReference type="SUPFAM" id="SSF52799">
    <property type="entry name" value="(Phosphotyrosine protein) phosphatases II"/>
    <property type="match status" value="1"/>
</dbReference>
<evidence type="ECO:0000259" key="4">
    <source>
        <dbReference type="PROSITE" id="PS50056"/>
    </source>
</evidence>
<dbReference type="Pfam" id="PF00782">
    <property type="entry name" value="DSPc"/>
    <property type="match status" value="1"/>
</dbReference>
<evidence type="ECO:0000256" key="1">
    <source>
        <dbReference type="ARBA" id="ARBA00022801"/>
    </source>
</evidence>
<evidence type="ECO:0000256" key="2">
    <source>
        <dbReference type="ARBA" id="ARBA00022912"/>
    </source>
</evidence>
<dbReference type="PANTHER" id="PTHR10367:SF9">
    <property type="entry name" value="DUAL-SPECIFICITY PHOSPHATASE 11 (RNA_RNP COMPLEX 1-INTERACTING)"/>
    <property type="match status" value="1"/>
</dbReference>